<evidence type="ECO:0000256" key="2">
    <source>
        <dbReference type="ARBA" id="ARBA00022516"/>
    </source>
</evidence>
<dbReference type="CDD" id="cd07989">
    <property type="entry name" value="LPLAT_AGPAT-like"/>
    <property type="match status" value="1"/>
</dbReference>
<feature type="transmembrane region" description="Helical" evidence="6">
    <location>
        <begin position="12"/>
        <end position="31"/>
    </location>
</feature>
<evidence type="ECO:0000256" key="6">
    <source>
        <dbReference type="SAM" id="Phobius"/>
    </source>
</evidence>
<keyword evidence="6" id="KW-0472">Membrane</keyword>
<evidence type="ECO:0000313" key="8">
    <source>
        <dbReference type="EMBL" id="MDQ0514142.1"/>
    </source>
</evidence>
<dbReference type="InterPro" id="IPR002123">
    <property type="entry name" value="Plipid/glycerol_acylTrfase"/>
</dbReference>
<dbReference type="GO" id="GO:0003841">
    <property type="term" value="F:1-acylglycerol-3-phosphate O-acyltransferase activity"/>
    <property type="evidence" value="ECO:0007669"/>
    <property type="project" value="UniProtKB-EC"/>
</dbReference>
<keyword evidence="4" id="KW-0443">Lipid metabolism</keyword>
<keyword evidence="5 8" id="KW-0012">Acyltransferase</keyword>
<dbReference type="RefSeq" id="WP_256547169.1">
    <property type="nucleotide sequence ID" value="NZ_CP101809.1"/>
</dbReference>
<evidence type="ECO:0000313" key="9">
    <source>
        <dbReference type="Proteomes" id="UP001240643"/>
    </source>
</evidence>
<evidence type="ECO:0000256" key="4">
    <source>
        <dbReference type="ARBA" id="ARBA00023098"/>
    </source>
</evidence>
<dbReference type="PANTHER" id="PTHR10434">
    <property type="entry name" value="1-ACYL-SN-GLYCEROL-3-PHOSPHATE ACYLTRANSFERASE"/>
    <property type="match status" value="1"/>
</dbReference>
<keyword evidence="6" id="KW-1133">Transmembrane helix</keyword>
<dbReference type="Proteomes" id="UP001240643">
    <property type="component" value="Unassembled WGS sequence"/>
</dbReference>
<reference evidence="8" key="1">
    <citation type="submission" date="2023-07" db="EMBL/GenBank/DDBJ databases">
        <title>Genomic Encyclopedia of Type Strains, Phase IV (KMG-IV): sequencing the most valuable type-strain genomes for metagenomic binning, comparative biology and taxonomic classification.</title>
        <authorList>
            <person name="Goeker M."/>
        </authorList>
    </citation>
    <scope>NUCLEOTIDE SEQUENCE [LARGE SCALE GENOMIC DNA]</scope>
    <source>
        <strain evidence="8">DSM 21204</strain>
    </source>
</reference>
<keyword evidence="9" id="KW-1185">Reference proteome</keyword>
<dbReference type="SUPFAM" id="SSF69593">
    <property type="entry name" value="Glycerol-3-phosphate (1)-acyltransferase"/>
    <property type="match status" value="1"/>
</dbReference>
<keyword evidence="6" id="KW-0812">Transmembrane</keyword>
<comment type="caution">
    <text evidence="8">The sequence shown here is derived from an EMBL/GenBank/DDBJ whole genome shotgun (WGS) entry which is preliminary data.</text>
</comment>
<keyword evidence="3 8" id="KW-0808">Transferase</keyword>
<evidence type="ECO:0000256" key="5">
    <source>
        <dbReference type="ARBA" id="ARBA00023315"/>
    </source>
</evidence>
<accession>A0ABU0LZM9</accession>
<evidence type="ECO:0000256" key="1">
    <source>
        <dbReference type="ARBA" id="ARBA00005189"/>
    </source>
</evidence>
<proteinExistence type="predicted"/>
<organism evidence="8 9">
    <name type="scientific">Mycoplasmoides fastidiosum</name>
    <dbReference type="NCBI Taxonomy" id="92758"/>
    <lineage>
        <taxon>Bacteria</taxon>
        <taxon>Bacillati</taxon>
        <taxon>Mycoplasmatota</taxon>
        <taxon>Mycoplasmoidales</taxon>
        <taxon>Mycoplasmoidaceae</taxon>
        <taxon>Mycoplasmoides</taxon>
    </lineage>
</organism>
<protein>
    <submittedName>
        <fullName evidence="8">1-acyl-sn-glycerol-3-phosphate acyltransferase</fullName>
        <ecNumber evidence="8">2.3.1.51</ecNumber>
    </submittedName>
</protein>
<gene>
    <name evidence="8" type="ORF">J2Z62_000580</name>
</gene>
<name>A0ABU0LZM9_9BACT</name>
<evidence type="ECO:0000256" key="3">
    <source>
        <dbReference type="ARBA" id="ARBA00022679"/>
    </source>
</evidence>
<comment type="pathway">
    <text evidence="1">Lipid metabolism.</text>
</comment>
<sequence length="298" mass="34393">MKAKILRFFKIIISPFLFAYIALKVVFAIWAGQRYVRSHQSGEAQIHAKQITNRHARVYRIINALLFYKNIEIEVKGLERVPKTPVLFLANHKSNVDSLVFYKTIYENKKYPLNTFVAKWELVNSKIGYILDLIDVIFIDRKNPRQALKQLEEEAPKILKNNRSLCIFPEATRVPGDHLGEFFPGSTIPAYQAFVAIVPVAIYNSEGQLWDKTKDGRIFHKPKSNKITIAFGKAITAQNFINLNQQKCVELVKNKVQDLYDQLAREADVQSQLHKSDHQEIVSEFKEMIKSKTKKTSN</sequence>
<dbReference type="Pfam" id="PF01553">
    <property type="entry name" value="Acyltransferase"/>
    <property type="match status" value="1"/>
</dbReference>
<dbReference type="PANTHER" id="PTHR10434:SF64">
    <property type="entry name" value="1-ACYL-SN-GLYCEROL-3-PHOSPHATE ACYLTRANSFERASE-RELATED"/>
    <property type="match status" value="1"/>
</dbReference>
<dbReference type="EC" id="2.3.1.51" evidence="8"/>
<evidence type="ECO:0000259" key="7">
    <source>
        <dbReference type="SMART" id="SM00563"/>
    </source>
</evidence>
<dbReference type="SMART" id="SM00563">
    <property type="entry name" value="PlsC"/>
    <property type="match status" value="1"/>
</dbReference>
<feature type="domain" description="Phospholipid/glycerol acyltransferase" evidence="7">
    <location>
        <begin position="86"/>
        <end position="205"/>
    </location>
</feature>
<dbReference type="EMBL" id="JAUSWO010000001">
    <property type="protein sequence ID" value="MDQ0514142.1"/>
    <property type="molecule type" value="Genomic_DNA"/>
</dbReference>
<keyword evidence="2" id="KW-0444">Lipid biosynthesis</keyword>